<dbReference type="GO" id="GO:0006281">
    <property type="term" value="P:DNA repair"/>
    <property type="evidence" value="ECO:0007669"/>
    <property type="project" value="TreeGrafter"/>
</dbReference>
<reference evidence="1" key="1">
    <citation type="journal article" date="2021" name="Sci. Adv.">
        <title>The American lobster genome reveals insights on longevity, neural, and immune adaptations.</title>
        <authorList>
            <person name="Polinski J.M."/>
            <person name="Zimin A.V."/>
            <person name="Clark K.F."/>
            <person name="Kohn A.B."/>
            <person name="Sadowski N."/>
            <person name="Timp W."/>
            <person name="Ptitsyn A."/>
            <person name="Khanna P."/>
            <person name="Romanova D.Y."/>
            <person name="Williams P."/>
            <person name="Greenwood S.J."/>
            <person name="Moroz L.L."/>
            <person name="Walt D.R."/>
            <person name="Bodnar A.G."/>
        </authorList>
    </citation>
    <scope>NUCLEOTIDE SEQUENCE</scope>
    <source>
        <strain evidence="1">GMGI-L3</strain>
    </source>
</reference>
<dbReference type="AlphaFoldDB" id="A0A8J5K665"/>
<dbReference type="GO" id="GO:0046404">
    <property type="term" value="F:ATP-dependent polydeoxyribonucleotide 5'-hydroxyl-kinase activity"/>
    <property type="evidence" value="ECO:0007669"/>
    <property type="project" value="TreeGrafter"/>
</dbReference>
<dbReference type="NCBIfam" id="TIGR01662">
    <property type="entry name" value="HAD-SF-IIIA"/>
    <property type="match status" value="1"/>
</dbReference>
<dbReference type="Pfam" id="PF08645">
    <property type="entry name" value="PNK3P"/>
    <property type="match status" value="1"/>
</dbReference>
<dbReference type="SUPFAM" id="SSF56784">
    <property type="entry name" value="HAD-like"/>
    <property type="match status" value="1"/>
</dbReference>
<dbReference type="Gene3D" id="3.40.50.1000">
    <property type="entry name" value="HAD superfamily/HAD-like"/>
    <property type="match status" value="1"/>
</dbReference>
<proteinExistence type="predicted"/>
<name>A0A8J5K665_HOMAM</name>
<dbReference type="GO" id="GO:0003690">
    <property type="term" value="F:double-stranded DNA binding"/>
    <property type="evidence" value="ECO:0007669"/>
    <property type="project" value="TreeGrafter"/>
</dbReference>
<dbReference type="PANTHER" id="PTHR12083">
    <property type="entry name" value="BIFUNCTIONAL POLYNUCLEOTIDE PHOSPHATASE/KINASE"/>
    <property type="match status" value="1"/>
</dbReference>
<dbReference type="Proteomes" id="UP000747542">
    <property type="component" value="Unassembled WGS sequence"/>
</dbReference>
<keyword evidence="1" id="KW-0418">Kinase</keyword>
<evidence type="ECO:0000313" key="1">
    <source>
        <dbReference type="EMBL" id="KAG7168284.1"/>
    </source>
</evidence>
<dbReference type="GO" id="GO:0046403">
    <property type="term" value="F:polynucleotide 3'-phosphatase activity"/>
    <property type="evidence" value="ECO:0007669"/>
    <property type="project" value="TreeGrafter"/>
</dbReference>
<dbReference type="InterPro" id="IPR013954">
    <property type="entry name" value="PNK3P"/>
</dbReference>
<accession>A0A8J5K665</accession>
<dbReference type="PANTHER" id="PTHR12083:SF9">
    <property type="entry name" value="BIFUNCTIONAL POLYNUCLEOTIDE PHOSPHATASE_KINASE"/>
    <property type="match status" value="1"/>
</dbReference>
<keyword evidence="1" id="KW-0808">Transferase</keyword>
<dbReference type="EMBL" id="JAHLQT010020160">
    <property type="protein sequence ID" value="KAG7168284.1"/>
    <property type="molecule type" value="Genomic_DNA"/>
</dbReference>
<gene>
    <name evidence="1" type="ORF">Hamer_G026199</name>
</gene>
<dbReference type="InterPro" id="IPR023214">
    <property type="entry name" value="HAD_sf"/>
</dbReference>
<dbReference type="InterPro" id="IPR006549">
    <property type="entry name" value="HAD-SF_hydro_IIIA"/>
</dbReference>
<sequence>MALELLADYTPYTVIVRQLGPNILLGEYHHRIEFDPPPDTASSKSTCHTTDIEMPRRKTVAARLKATDNPDKGEGGWETYADGDLLVFKKNMAGRSKIAGYDMDGTLIVTKSGNVFAKDYNDWKIIYSEVPGKLKKLHQDGYKIIIFTNQAGIAAGKHSVAGVQRKISSIIERLYQSRHLYQQGKESTGNLP</sequence>
<dbReference type="InterPro" id="IPR036412">
    <property type="entry name" value="HAD-like_sf"/>
</dbReference>
<protein>
    <submittedName>
        <fullName evidence="1">Polynucleotide kinase 3 phosphatase-containing protein</fullName>
    </submittedName>
</protein>
<evidence type="ECO:0000313" key="2">
    <source>
        <dbReference type="Proteomes" id="UP000747542"/>
    </source>
</evidence>
<keyword evidence="2" id="KW-1185">Reference proteome</keyword>
<comment type="caution">
    <text evidence="1">The sequence shown here is derived from an EMBL/GenBank/DDBJ whole genome shotgun (WGS) entry which is preliminary data.</text>
</comment>
<organism evidence="1 2">
    <name type="scientific">Homarus americanus</name>
    <name type="common">American lobster</name>
    <dbReference type="NCBI Taxonomy" id="6706"/>
    <lineage>
        <taxon>Eukaryota</taxon>
        <taxon>Metazoa</taxon>
        <taxon>Ecdysozoa</taxon>
        <taxon>Arthropoda</taxon>
        <taxon>Crustacea</taxon>
        <taxon>Multicrustacea</taxon>
        <taxon>Malacostraca</taxon>
        <taxon>Eumalacostraca</taxon>
        <taxon>Eucarida</taxon>
        <taxon>Decapoda</taxon>
        <taxon>Pleocyemata</taxon>
        <taxon>Astacidea</taxon>
        <taxon>Nephropoidea</taxon>
        <taxon>Nephropidae</taxon>
        <taxon>Homarus</taxon>
    </lineage>
</organism>